<reference evidence="5 6" key="1">
    <citation type="submission" date="2017-11" db="EMBL/GenBank/DDBJ databases">
        <title>Genomic Encyclopedia of Type Strains, Phase III (KMG-III): the genomes of soil and plant-associated and newly described type strains.</title>
        <authorList>
            <person name="Whitman W."/>
        </authorList>
    </citation>
    <scope>NUCLEOTIDE SEQUENCE [LARGE SCALE GENOMIC DNA]</scope>
    <source>
        <strain evidence="5 6">CGMCC 1.12274</strain>
    </source>
</reference>
<gene>
    <name evidence="5" type="ORF">B0I00_1693</name>
</gene>
<dbReference type="PANTHER" id="PTHR44196:SF1">
    <property type="entry name" value="DEHYDROGENASE_REDUCTASE SDR FAMILY MEMBER 7B"/>
    <property type="match status" value="1"/>
</dbReference>
<proteinExistence type="inferred from homology"/>
<dbReference type="Gene3D" id="3.40.50.720">
    <property type="entry name" value="NAD(P)-binding Rossmann-like Domain"/>
    <property type="match status" value="1"/>
</dbReference>
<dbReference type="RefSeq" id="WP_100867166.1">
    <property type="nucleotide sequence ID" value="NZ_PHUF01000003.1"/>
</dbReference>
<dbReference type="AlphaFoldDB" id="A0A2N0HKR1"/>
<evidence type="ECO:0000256" key="3">
    <source>
        <dbReference type="RuleBase" id="RU000363"/>
    </source>
</evidence>
<evidence type="ECO:0000259" key="4">
    <source>
        <dbReference type="SMART" id="SM00822"/>
    </source>
</evidence>
<evidence type="ECO:0000313" key="5">
    <source>
        <dbReference type="EMBL" id="PKB19458.1"/>
    </source>
</evidence>
<dbReference type="InterPro" id="IPR020904">
    <property type="entry name" value="Sc_DH/Rdtase_CS"/>
</dbReference>
<dbReference type="EMBL" id="PHUF01000003">
    <property type="protein sequence ID" value="PKB19458.1"/>
    <property type="molecule type" value="Genomic_DNA"/>
</dbReference>
<evidence type="ECO:0000313" key="6">
    <source>
        <dbReference type="Proteomes" id="UP000232587"/>
    </source>
</evidence>
<accession>A0A2N0HKR1</accession>
<evidence type="ECO:0000256" key="1">
    <source>
        <dbReference type="ARBA" id="ARBA00006484"/>
    </source>
</evidence>
<evidence type="ECO:0000256" key="2">
    <source>
        <dbReference type="ARBA" id="ARBA00023002"/>
    </source>
</evidence>
<dbReference type="GO" id="GO:0016020">
    <property type="term" value="C:membrane"/>
    <property type="evidence" value="ECO:0007669"/>
    <property type="project" value="TreeGrafter"/>
</dbReference>
<dbReference type="Pfam" id="PF00106">
    <property type="entry name" value="adh_short"/>
    <property type="match status" value="1"/>
</dbReference>
<dbReference type="GO" id="GO:0016491">
    <property type="term" value="F:oxidoreductase activity"/>
    <property type="evidence" value="ECO:0007669"/>
    <property type="project" value="UniProtKB-KW"/>
</dbReference>
<organism evidence="5 6">
    <name type="scientific">Novosphingobium kunmingense</name>
    <dbReference type="NCBI Taxonomy" id="1211806"/>
    <lineage>
        <taxon>Bacteria</taxon>
        <taxon>Pseudomonadati</taxon>
        <taxon>Pseudomonadota</taxon>
        <taxon>Alphaproteobacteria</taxon>
        <taxon>Sphingomonadales</taxon>
        <taxon>Sphingomonadaceae</taxon>
        <taxon>Novosphingobium</taxon>
    </lineage>
</organism>
<comment type="caution">
    <text evidence="5">The sequence shown here is derived from an EMBL/GenBank/DDBJ whole genome shotgun (WGS) entry which is preliminary data.</text>
</comment>
<dbReference type="InterPro" id="IPR002347">
    <property type="entry name" value="SDR_fam"/>
</dbReference>
<dbReference type="InterPro" id="IPR057326">
    <property type="entry name" value="KR_dom"/>
</dbReference>
<name>A0A2N0HKR1_9SPHN</name>
<keyword evidence="6" id="KW-1185">Reference proteome</keyword>
<dbReference type="Proteomes" id="UP000232587">
    <property type="component" value="Unassembled WGS sequence"/>
</dbReference>
<dbReference type="PROSITE" id="PS00061">
    <property type="entry name" value="ADH_SHORT"/>
    <property type="match status" value="1"/>
</dbReference>
<dbReference type="PRINTS" id="PR00081">
    <property type="entry name" value="GDHRDH"/>
</dbReference>
<dbReference type="SMART" id="SM00822">
    <property type="entry name" value="PKS_KR"/>
    <property type="match status" value="1"/>
</dbReference>
<dbReference type="PANTHER" id="PTHR44196">
    <property type="entry name" value="DEHYDROGENASE/REDUCTASE SDR FAMILY MEMBER 7B"/>
    <property type="match status" value="1"/>
</dbReference>
<protein>
    <submittedName>
        <fullName evidence="5">Putative oxidoreductase</fullName>
    </submittedName>
</protein>
<dbReference type="PRINTS" id="PR00080">
    <property type="entry name" value="SDRFAMILY"/>
</dbReference>
<dbReference type="SUPFAM" id="SSF51735">
    <property type="entry name" value="NAD(P)-binding Rossmann-fold domains"/>
    <property type="match status" value="1"/>
</dbReference>
<dbReference type="InterPro" id="IPR036291">
    <property type="entry name" value="NAD(P)-bd_dom_sf"/>
</dbReference>
<sequence length="247" mass="26319">MKPSGNTILFTGGGSGIGRELARELADRGNTVIVAGRRLGALEETCAGRPSMHAHVLDVSDAAGVARGVEELLARYPAINVLVNNAGIMDYEDVTNRRDLSAAASIIETNLLAPIRLTDALIEHLSAQQDAAIVNTTSGLAFVPLPKAPTYSATKAALHSYSVSLRAMLAGKVRVIELIPPAVQTELTPGQSSREGYLPLATYIDQVMAQYGESGFPDEVLVPNAKVLREAEKNDQFEQVLAMLSRL</sequence>
<feature type="domain" description="Ketoreductase" evidence="4">
    <location>
        <begin position="6"/>
        <end position="182"/>
    </location>
</feature>
<comment type="similarity">
    <text evidence="1 3">Belongs to the short-chain dehydrogenases/reductases (SDR) family.</text>
</comment>
<keyword evidence="2" id="KW-0560">Oxidoreductase</keyword>
<dbReference type="OrthoDB" id="9810734at2"/>